<dbReference type="GeneID" id="72000838"/>
<accession>A0ABQ8KSZ3</accession>
<feature type="compositionally biased region" description="Low complexity" evidence="1">
    <location>
        <begin position="21"/>
        <end position="68"/>
    </location>
</feature>
<feature type="region of interest" description="Disordered" evidence="1">
    <location>
        <begin position="720"/>
        <end position="746"/>
    </location>
</feature>
<feature type="compositionally biased region" description="Low complexity" evidence="1">
    <location>
        <begin position="376"/>
        <end position="387"/>
    </location>
</feature>
<proteinExistence type="predicted"/>
<organism evidence="2 3">
    <name type="scientific">Rhodofomes roseus</name>
    <dbReference type="NCBI Taxonomy" id="34475"/>
    <lineage>
        <taxon>Eukaryota</taxon>
        <taxon>Fungi</taxon>
        <taxon>Dikarya</taxon>
        <taxon>Basidiomycota</taxon>
        <taxon>Agaricomycotina</taxon>
        <taxon>Agaricomycetes</taxon>
        <taxon>Polyporales</taxon>
        <taxon>Rhodofomes</taxon>
    </lineage>
</organism>
<keyword evidence="3" id="KW-1185">Reference proteome</keyword>
<feature type="compositionally biased region" description="Acidic residues" evidence="1">
    <location>
        <begin position="543"/>
        <end position="552"/>
    </location>
</feature>
<feature type="compositionally biased region" description="Basic and acidic residues" evidence="1">
    <location>
        <begin position="461"/>
        <end position="476"/>
    </location>
</feature>
<dbReference type="EMBL" id="JADCUA010000003">
    <property type="protein sequence ID" value="KAH9841710.1"/>
    <property type="molecule type" value="Genomic_DNA"/>
</dbReference>
<dbReference type="Proteomes" id="UP000814176">
    <property type="component" value="Unassembled WGS sequence"/>
</dbReference>
<feature type="compositionally biased region" description="Polar residues" evidence="1">
    <location>
        <begin position="224"/>
        <end position="244"/>
    </location>
</feature>
<evidence type="ECO:0000313" key="2">
    <source>
        <dbReference type="EMBL" id="KAH9841710.1"/>
    </source>
</evidence>
<protein>
    <submittedName>
        <fullName evidence="2">Mus7/MMS22 family-domain-containing protein</fullName>
    </submittedName>
</protein>
<dbReference type="Pfam" id="PF09462">
    <property type="entry name" value="Mus7"/>
    <property type="match status" value="2"/>
</dbReference>
<feature type="region of interest" description="Disordered" evidence="1">
    <location>
        <begin position="437"/>
        <end position="617"/>
    </location>
</feature>
<dbReference type="PANTHER" id="PTHR28122:SF1">
    <property type="entry name" value="E3 UBIQUITIN-PROTEIN LIGASE SUBSTRATE RECEPTOR MMS22"/>
    <property type="match status" value="1"/>
</dbReference>
<reference evidence="2 3" key="1">
    <citation type="journal article" date="2021" name="Environ. Microbiol.">
        <title>Gene family expansions and transcriptome signatures uncover fungal adaptations to wood decay.</title>
        <authorList>
            <person name="Hage H."/>
            <person name="Miyauchi S."/>
            <person name="Viragh M."/>
            <person name="Drula E."/>
            <person name="Min B."/>
            <person name="Chaduli D."/>
            <person name="Navarro D."/>
            <person name="Favel A."/>
            <person name="Norest M."/>
            <person name="Lesage-Meessen L."/>
            <person name="Balint B."/>
            <person name="Merenyi Z."/>
            <person name="de Eugenio L."/>
            <person name="Morin E."/>
            <person name="Martinez A.T."/>
            <person name="Baldrian P."/>
            <person name="Stursova M."/>
            <person name="Martinez M.J."/>
            <person name="Novotny C."/>
            <person name="Magnuson J.K."/>
            <person name="Spatafora J.W."/>
            <person name="Maurice S."/>
            <person name="Pangilinan J."/>
            <person name="Andreopoulos W."/>
            <person name="LaButti K."/>
            <person name="Hundley H."/>
            <person name="Na H."/>
            <person name="Kuo A."/>
            <person name="Barry K."/>
            <person name="Lipzen A."/>
            <person name="Henrissat B."/>
            <person name="Riley R."/>
            <person name="Ahrendt S."/>
            <person name="Nagy L.G."/>
            <person name="Grigoriev I.V."/>
            <person name="Martin F."/>
            <person name="Rosso M.N."/>
        </authorList>
    </citation>
    <scope>NUCLEOTIDE SEQUENCE [LARGE SCALE GENOMIC DNA]</scope>
    <source>
        <strain evidence="2 3">CIRM-BRFM 1785</strain>
    </source>
</reference>
<feature type="compositionally biased region" description="Basic and acidic residues" evidence="1">
    <location>
        <begin position="388"/>
        <end position="402"/>
    </location>
</feature>
<dbReference type="PANTHER" id="PTHR28122">
    <property type="entry name" value="E3 UBIQUITIN-PROTEIN LIGASE SUBSTRATE RECEPTOR MMS22"/>
    <property type="match status" value="1"/>
</dbReference>
<gene>
    <name evidence="2" type="ORF">C8Q71DRAFT_700191</name>
</gene>
<feature type="region of interest" description="Disordered" evidence="1">
    <location>
        <begin position="1"/>
        <end position="68"/>
    </location>
</feature>
<comment type="caution">
    <text evidence="2">The sequence shown here is derived from an EMBL/GenBank/DDBJ whole genome shotgun (WGS) entry which is preliminary data.</text>
</comment>
<feature type="compositionally biased region" description="Acidic residues" evidence="1">
    <location>
        <begin position="405"/>
        <end position="415"/>
    </location>
</feature>
<feature type="compositionally biased region" description="Basic residues" evidence="1">
    <location>
        <begin position="253"/>
        <end position="263"/>
    </location>
</feature>
<name>A0ABQ8KSZ3_9APHY</name>
<feature type="compositionally biased region" description="Basic and acidic residues" evidence="1">
    <location>
        <begin position="564"/>
        <end position="586"/>
    </location>
</feature>
<feature type="compositionally biased region" description="Polar residues" evidence="1">
    <location>
        <begin position="601"/>
        <end position="617"/>
    </location>
</feature>
<feature type="region of interest" description="Disordered" evidence="1">
    <location>
        <begin position="1422"/>
        <end position="1441"/>
    </location>
</feature>
<feature type="region of interest" description="Disordered" evidence="1">
    <location>
        <begin position="89"/>
        <end position="423"/>
    </location>
</feature>
<dbReference type="RefSeq" id="XP_047783009.1">
    <property type="nucleotide sequence ID" value="XM_047920106.1"/>
</dbReference>
<dbReference type="InterPro" id="IPR019021">
    <property type="entry name" value="Mms22"/>
</dbReference>
<evidence type="ECO:0000256" key="1">
    <source>
        <dbReference type="SAM" id="MobiDB-lite"/>
    </source>
</evidence>
<evidence type="ECO:0000313" key="3">
    <source>
        <dbReference type="Proteomes" id="UP000814176"/>
    </source>
</evidence>
<sequence length="1735" mass="195298">MDPLSFFTPRSRSPHTPPRPRTQTPPVAYHGSSPLSLHSSPLTPVQSPRRPSDSGSASSPVAGSSAVKTTAEQLAAIAAEQAQARYSLRTRLARQKNPYAYDKALYKRQMRSNPEAIVKVISPRRRGKDRSKSAARSGDEGSDPEYSGRDEDRDAEDETRRRRSKSRSQSMGQEAAPESNAEEDEGRSSRPRSRRRTPGMQVAAAPSRPGRSKDPPQRVEWQPSAFNESFSSSDESVVNDVTDNAKNRPQAQTRRRRARPFPMRKKDIVRRSGTPEQAAERSTIDAANSSDGQMHGPAPTWRRRKSSTLFPLQTPPSSPFGGDAGFHDMHEQQPFAVDEDFFHNSGSPVPPPSSTPMDVNTSSPRALISPRSARQADASDSDVVLLSDGRRSSPDLSKHNPTDVDSTDEPSDEQEMNAKDRQRLKVLQRMMPRVLISRHLRNVEKPRPRRTATLSESSGSESRDEGQPLRPGESRIIRRTVSGRANIDIRGDSESSDVEMVDVEHEISSSSSYSESDLDRVAVHRPRQTWHDTKQRSQQSAPTEEEDTDSDLGQEIGQWAPENPSRRNERSRNGPVRERDLIDRMLSRTRVTGSKKRKKNSTGTGRSRSVGKTSRNTLHIVTAGARRTGSGRQTVLPFDRASRSRSASPSIDVVGKPLIHVHIQDGSSKAKTRRKRREPRNQGTLFMFAGEGGHLVSGRAHKAAVTIDAEQVTANVVPNVRLANRDRGSGAASKPKSRGTNTAANTERTLQDYWNEDEDAIQLHARSSLEPDAIYGIPSRRVTLDFNVPYLPAGLTFGTDCSLGRGCLHELLGIITAQREIHCPMPYSHANFDLRPTMSVQDFELVLEKTCQRMRDLFSQRDLPTTEGSRPWQSFFHSTVQHLSWLLGRATEAEYVSLCASLQRHLPQLRDIVDEPMEVLPEDEGPNVLELEIRWFILEASTRLECHRAKRYGVVEGTAVNLNIKRLLARLWGIGFRDLLRPFKDDEAGAPNAADLAFIRRVAELWVSAIHYVDAWSSAKDVVLDENDRLVSLWHILHGLVSHEGLLRDMPSEVAASEMLWRSIFTLCSLSQFSVHGTSLSSPRIPASWQFVILALDRIKLAADPALEASLSKRSLHKRDEYIRILVGRCLILARTWKWPLGDASKLLEDASKALERLAVIFKSRRFANLSDEFPEFPSFLRHSNINLLSQNKPSDTAFTLLLKLIVKTADDTRPQTDENRGVVSQTQIFNKLSSFYVPLGTVPFTKATPPNRQQLSMVYNRFSAVAVAIYLDSSLGNLKYRLANARRYVNFKDVDDETRRACIRGLMHLAILLRHLRLPLQDIWDWLAHMTDILVDEYMQTYNGRVAVGIQMLLGCVRRILETPLMDPDQTVSEYPDPAWLKGPWVKRVFTLDTQLSANALTGMEIRKLVQSFLDARAAALPPPRRTRPSADTAEDSQESQEYFEMEEMNWDDPELVAALDPENSAKAQELKQKDEAVCEIIAQDIVETIYRLVMRHFSGPNDSETLEQYSDETDRWVDCWVGCASVLVQNGKRDWSWYLTLGPQSWEKISDDSWRRRVGLRFMMMVLRLDPSAYSAYQFQFLDVLLQCLVAAKTTIEHEYMSLLCSIDGLRHPLLEDMPCTQDAESADYKISRKDFADKRLSFVQKIVANLGHHLLANPGPEPKTVALREKCVGSVLTMLATMQNIHQSLPTDSEERAKYTSFCQQVYSYFAPFHNLKTNPRLAPLAQWAGSL</sequence>